<sequence>MGLLLKMLYWMLGMLYRILKIEDLFRNKLHLTPSVIPKAYYTIVKLKFIGKSIRYAKSPNQECYWLVINKSTAFIGTAVKKYESGAYGWKQHMKIRKYGKLRSIHQHNLWTKGLLGVETKKASVDSKRPLKWLARPIITIVPMKISGQTQEILSIAPFLLALMNGFVGRNSPSYVYYSSPSPTSYSNRVISRSSQLYSIPKMTQSAFDTSSIYTKEAVKRWYAFLTLAIFSGDDYFEQQEYSVDSASLRSSYSGWGTHVIRVSDSTSIAVREKEGPIIRQLAAPVSHQPKQLFRLVSYPVKIDCMAA</sequence>
<dbReference type="Proteomes" id="UP000887574">
    <property type="component" value="Unplaced"/>
</dbReference>
<keyword evidence="1" id="KW-0732">Signal</keyword>
<evidence type="ECO:0000256" key="1">
    <source>
        <dbReference type="SAM" id="SignalP"/>
    </source>
</evidence>
<organism evidence="2 3">
    <name type="scientific">Ditylenchus dipsaci</name>
    <dbReference type="NCBI Taxonomy" id="166011"/>
    <lineage>
        <taxon>Eukaryota</taxon>
        <taxon>Metazoa</taxon>
        <taxon>Ecdysozoa</taxon>
        <taxon>Nematoda</taxon>
        <taxon>Chromadorea</taxon>
        <taxon>Rhabditida</taxon>
        <taxon>Tylenchina</taxon>
        <taxon>Tylenchomorpha</taxon>
        <taxon>Sphaerularioidea</taxon>
        <taxon>Anguinidae</taxon>
        <taxon>Anguininae</taxon>
        <taxon>Ditylenchus</taxon>
    </lineage>
</organism>
<evidence type="ECO:0000313" key="2">
    <source>
        <dbReference type="Proteomes" id="UP000887574"/>
    </source>
</evidence>
<feature type="signal peptide" evidence="1">
    <location>
        <begin position="1"/>
        <end position="15"/>
    </location>
</feature>
<reference evidence="3" key="1">
    <citation type="submission" date="2022-11" db="UniProtKB">
        <authorList>
            <consortium name="WormBaseParasite"/>
        </authorList>
    </citation>
    <scope>IDENTIFICATION</scope>
</reference>
<feature type="chain" id="PRO_5037633179" evidence="1">
    <location>
        <begin position="16"/>
        <end position="307"/>
    </location>
</feature>
<protein>
    <submittedName>
        <fullName evidence="3">Uncharacterized protein</fullName>
    </submittedName>
</protein>
<keyword evidence="2" id="KW-1185">Reference proteome</keyword>
<accession>A0A915DUB1</accession>
<dbReference type="AlphaFoldDB" id="A0A915DUB1"/>
<proteinExistence type="predicted"/>
<evidence type="ECO:0000313" key="3">
    <source>
        <dbReference type="WBParaSite" id="jg229"/>
    </source>
</evidence>
<dbReference type="WBParaSite" id="jg229">
    <property type="protein sequence ID" value="jg229"/>
    <property type="gene ID" value="jg229"/>
</dbReference>
<name>A0A915DUB1_9BILA</name>